<sequence>MQSIGDLAQSLALGFRQTRLKTDIDRLGVELSTGLAADKAARLNGDTTTLQSVEHALRRLDAFRIATTEAGIVSESMQRALDIVQTGTQDLTASLLRAGLLVTDSARATLSNDAAETLQSVISALNTQAAGRVLFAGIATDTVPLTNARELVADLVTHVGGATDVAGIDAALDDWFDTPGGGFETTTYRGATEDLQPLELREGVTVSLAVRADDGTVRAILKAAAKAALVNEDALALDPDVKTGLLVAAGRDLAALELPLTELRATLGLAEGRIEQTSVRNASEVTSLEIARLNLVGTDPYETAIRLEQAELQLRSLYTATARASRLSLLEYIR</sequence>
<evidence type="ECO:0000313" key="5">
    <source>
        <dbReference type="EMBL" id="ETX29681.1"/>
    </source>
</evidence>
<keyword evidence="5" id="KW-0969">Cilium</keyword>
<dbReference type="Pfam" id="PF00700">
    <property type="entry name" value="Flagellin_C"/>
    <property type="match status" value="1"/>
</dbReference>
<keyword evidence="3" id="KW-0975">Bacterial flagellum</keyword>
<keyword evidence="5" id="KW-0966">Cell projection</keyword>
<accession>X7FC60</accession>
<comment type="subcellular location">
    <subcellularLocation>
        <location evidence="1">Bacterial flagellum</location>
    </subcellularLocation>
</comment>
<feature type="domain" description="Flagellin C-terminal" evidence="4">
    <location>
        <begin position="260"/>
        <end position="333"/>
    </location>
</feature>
<comment type="caution">
    <text evidence="5">The sequence shown here is derived from an EMBL/GenBank/DDBJ whole genome shotgun (WGS) entry which is preliminary data.</text>
</comment>
<evidence type="ECO:0000256" key="3">
    <source>
        <dbReference type="ARBA" id="ARBA00023143"/>
    </source>
</evidence>
<evidence type="ECO:0000313" key="6">
    <source>
        <dbReference type="Proteomes" id="UP000023430"/>
    </source>
</evidence>
<dbReference type="EMBL" id="JAME01000008">
    <property type="protein sequence ID" value="ETX29681.1"/>
    <property type="molecule type" value="Genomic_DNA"/>
</dbReference>
<dbReference type="PANTHER" id="PTHR42792">
    <property type="entry name" value="FLAGELLIN"/>
    <property type="match status" value="1"/>
</dbReference>
<gene>
    <name evidence="5" type="ORF">RISW2_22620</name>
</gene>
<keyword evidence="5" id="KW-0282">Flagellum</keyword>
<evidence type="ECO:0000256" key="1">
    <source>
        <dbReference type="ARBA" id="ARBA00004365"/>
    </source>
</evidence>
<proteinExistence type="inferred from homology"/>
<evidence type="ECO:0000259" key="4">
    <source>
        <dbReference type="Pfam" id="PF00700"/>
    </source>
</evidence>
<keyword evidence="6" id="KW-1185">Reference proteome</keyword>
<organism evidence="5 6">
    <name type="scientific">Roseivivax isoporae LMG 25204</name>
    <dbReference type="NCBI Taxonomy" id="1449351"/>
    <lineage>
        <taxon>Bacteria</taxon>
        <taxon>Pseudomonadati</taxon>
        <taxon>Pseudomonadota</taxon>
        <taxon>Alphaproteobacteria</taxon>
        <taxon>Rhodobacterales</taxon>
        <taxon>Roseobacteraceae</taxon>
        <taxon>Roseivivax</taxon>
    </lineage>
</organism>
<dbReference type="Gene3D" id="1.20.1330.10">
    <property type="entry name" value="f41 fragment of flagellin, N-terminal domain"/>
    <property type="match status" value="1"/>
</dbReference>
<comment type="similarity">
    <text evidence="2">Belongs to the bacterial flagellin family.</text>
</comment>
<reference evidence="5 6" key="1">
    <citation type="submission" date="2014-01" db="EMBL/GenBank/DDBJ databases">
        <title>Roseivivax isoporae LMG 25204 Genome Sequencing.</title>
        <authorList>
            <person name="Lai Q."/>
            <person name="Li G."/>
            <person name="Shao Z."/>
        </authorList>
    </citation>
    <scope>NUCLEOTIDE SEQUENCE [LARGE SCALE GENOMIC DNA]</scope>
    <source>
        <strain evidence="5 6">LMG 25204</strain>
    </source>
</reference>
<evidence type="ECO:0000256" key="2">
    <source>
        <dbReference type="ARBA" id="ARBA00005709"/>
    </source>
</evidence>
<protein>
    <submittedName>
        <fullName evidence="5">Flagellar hook protein FlgL</fullName>
    </submittedName>
</protein>
<dbReference type="eggNOG" id="COG1344">
    <property type="taxonomic scope" value="Bacteria"/>
</dbReference>
<dbReference type="GO" id="GO:0005198">
    <property type="term" value="F:structural molecule activity"/>
    <property type="evidence" value="ECO:0007669"/>
    <property type="project" value="InterPro"/>
</dbReference>
<dbReference type="STRING" id="1449351.RISW2_22620"/>
<dbReference type="PANTHER" id="PTHR42792:SF1">
    <property type="entry name" value="FLAGELLAR HOOK-ASSOCIATED PROTEIN 3"/>
    <property type="match status" value="1"/>
</dbReference>
<dbReference type="InterPro" id="IPR046358">
    <property type="entry name" value="Flagellin_C"/>
</dbReference>
<dbReference type="InterPro" id="IPR001492">
    <property type="entry name" value="Flagellin"/>
</dbReference>
<name>X7FC60_9RHOB</name>
<dbReference type="GO" id="GO:0009288">
    <property type="term" value="C:bacterial-type flagellum"/>
    <property type="evidence" value="ECO:0007669"/>
    <property type="project" value="UniProtKB-SubCell"/>
</dbReference>
<dbReference type="Proteomes" id="UP000023430">
    <property type="component" value="Unassembled WGS sequence"/>
</dbReference>
<dbReference type="RefSeq" id="WP_043768491.1">
    <property type="nucleotide sequence ID" value="NZ_JAME01000008.1"/>
</dbReference>
<dbReference type="SUPFAM" id="SSF64518">
    <property type="entry name" value="Phase 1 flagellin"/>
    <property type="match status" value="1"/>
</dbReference>
<dbReference type="OrthoDB" id="7312911at2"/>
<dbReference type="AlphaFoldDB" id="X7FC60"/>